<evidence type="ECO:0000313" key="2">
    <source>
        <dbReference type="EMBL" id="CAI3973416.1"/>
    </source>
</evidence>
<reference evidence="3" key="2">
    <citation type="submission" date="2024-04" db="EMBL/GenBank/DDBJ databases">
        <authorList>
            <person name="Chen Y."/>
            <person name="Shah S."/>
            <person name="Dougan E. K."/>
            <person name="Thang M."/>
            <person name="Chan C."/>
        </authorList>
    </citation>
    <scope>NUCLEOTIDE SEQUENCE [LARGE SCALE GENOMIC DNA]</scope>
</reference>
<keyword evidence="4" id="KW-1185">Reference proteome</keyword>
<evidence type="ECO:0000256" key="1">
    <source>
        <dbReference type="SAM" id="MobiDB-lite"/>
    </source>
</evidence>
<protein>
    <submittedName>
        <fullName evidence="2">Uncharacterized protein</fullName>
    </submittedName>
</protein>
<evidence type="ECO:0000313" key="4">
    <source>
        <dbReference type="Proteomes" id="UP001152797"/>
    </source>
</evidence>
<name>A0A9P1FET6_9DINO</name>
<dbReference type="EMBL" id="CAMXCT030000073">
    <property type="protein sequence ID" value="CAL4760728.1"/>
    <property type="molecule type" value="Genomic_DNA"/>
</dbReference>
<feature type="compositionally biased region" description="Polar residues" evidence="1">
    <location>
        <begin position="1"/>
        <end position="12"/>
    </location>
</feature>
<reference evidence="2" key="1">
    <citation type="submission" date="2022-10" db="EMBL/GenBank/DDBJ databases">
        <authorList>
            <person name="Chen Y."/>
            <person name="Dougan E. K."/>
            <person name="Chan C."/>
            <person name="Rhodes N."/>
            <person name="Thang M."/>
        </authorList>
    </citation>
    <scope>NUCLEOTIDE SEQUENCE</scope>
</reference>
<proteinExistence type="predicted"/>
<dbReference type="AlphaFoldDB" id="A0A9P1FET6"/>
<dbReference type="EMBL" id="CAMXCT010000073">
    <property type="protein sequence ID" value="CAI3973416.1"/>
    <property type="molecule type" value="Genomic_DNA"/>
</dbReference>
<accession>A0A9P1FET6</accession>
<feature type="region of interest" description="Disordered" evidence="1">
    <location>
        <begin position="1"/>
        <end position="36"/>
    </location>
</feature>
<comment type="caution">
    <text evidence="2">The sequence shown here is derived from an EMBL/GenBank/DDBJ whole genome shotgun (WGS) entry which is preliminary data.</text>
</comment>
<dbReference type="EMBL" id="CAMXCT020000073">
    <property type="protein sequence ID" value="CAL1126791.1"/>
    <property type="molecule type" value="Genomic_DNA"/>
</dbReference>
<organism evidence="2">
    <name type="scientific">Cladocopium goreaui</name>
    <dbReference type="NCBI Taxonomy" id="2562237"/>
    <lineage>
        <taxon>Eukaryota</taxon>
        <taxon>Sar</taxon>
        <taxon>Alveolata</taxon>
        <taxon>Dinophyceae</taxon>
        <taxon>Suessiales</taxon>
        <taxon>Symbiodiniaceae</taxon>
        <taxon>Cladocopium</taxon>
    </lineage>
</organism>
<gene>
    <name evidence="2" type="ORF">C1SCF055_LOCUS1923</name>
</gene>
<sequence>MRDRFQSPSSSPVGLEFPSPVLVPQDGTPSNSPLKRIKPKVTSFLDATPIGPPLPSFTPSVWTPEDLNARAYSRSPRGLTPESPWTPTLHLSVERSPVARFPSAQVPTEPVAQACGSPSANAEYLRFGPNAHFEAPKSWRRDGFEPSLM</sequence>
<dbReference type="Proteomes" id="UP001152797">
    <property type="component" value="Unassembled WGS sequence"/>
</dbReference>
<evidence type="ECO:0000313" key="3">
    <source>
        <dbReference type="EMBL" id="CAL1126791.1"/>
    </source>
</evidence>